<comment type="caution">
    <text evidence="2">The sequence shown here is derived from an EMBL/GenBank/DDBJ whole genome shotgun (WGS) entry which is preliminary data.</text>
</comment>
<name>A0A840V8B4_9BACT</name>
<dbReference type="EMBL" id="JACHFD010000054">
    <property type="protein sequence ID" value="MBB5353963.1"/>
    <property type="molecule type" value="Genomic_DNA"/>
</dbReference>
<evidence type="ECO:0000313" key="3">
    <source>
        <dbReference type="Proteomes" id="UP000557717"/>
    </source>
</evidence>
<proteinExistence type="predicted"/>
<gene>
    <name evidence="2" type="ORF">HNR46_004234</name>
</gene>
<sequence>MKGSDLKSFEPYKRFLASLQSIDEFEGLTEIAFGLTEQLLFRFPKDDVKSFSSPVPKNDELSFCVADQEVESVDLSCEWISLAECAKRTGSDLKEIEELASTGALAPVQIHPKTSEQIVIWPEAKRSLPAEKLPEPGKKSFSVKLSVKASAPLSMDVEDQSQFEETQKTFLKLAHSIGKPGEVAAKASEIANRSCFLLRWTAFEVFLRSSVHALFRKHPRILAAGNRAKKATLSFADVVSMSGDFASVDDLQHALVEREIEHGESEGQSVHGLINLLKSAFDFKVDPYSSWYVIRGEKHQTDYNTLLEVKEIRNCLVHDGGRVTSDFVDAFPNVPLCEGEIVIDDTYHLKTSLVLRAIAFRIAETIVRGNYKAALEDKKKANKTVDSTPTRVLPPVEQEPSPGQS</sequence>
<reference evidence="2 3" key="1">
    <citation type="submission" date="2020-08" db="EMBL/GenBank/DDBJ databases">
        <title>Genomic Encyclopedia of Type Strains, Phase IV (KMG-IV): sequencing the most valuable type-strain genomes for metagenomic binning, comparative biology and taxonomic classification.</title>
        <authorList>
            <person name="Goeker M."/>
        </authorList>
    </citation>
    <scope>NUCLEOTIDE SEQUENCE [LARGE SCALE GENOMIC DNA]</scope>
    <source>
        <strain evidence="2 3">YC6886</strain>
    </source>
</reference>
<dbReference type="AlphaFoldDB" id="A0A840V8B4"/>
<feature type="region of interest" description="Disordered" evidence="1">
    <location>
        <begin position="378"/>
        <end position="405"/>
    </location>
</feature>
<organism evidence="2 3">
    <name type="scientific">Haloferula luteola</name>
    <dbReference type="NCBI Taxonomy" id="595692"/>
    <lineage>
        <taxon>Bacteria</taxon>
        <taxon>Pseudomonadati</taxon>
        <taxon>Verrucomicrobiota</taxon>
        <taxon>Verrucomicrobiia</taxon>
        <taxon>Verrucomicrobiales</taxon>
        <taxon>Verrucomicrobiaceae</taxon>
        <taxon>Haloferula</taxon>
    </lineage>
</organism>
<evidence type="ECO:0000256" key="1">
    <source>
        <dbReference type="SAM" id="MobiDB-lite"/>
    </source>
</evidence>
<keyword evidence="3" id="KW-1185">Reference proteome</keyword>
<accession>A0A840V8B4</accession>
<evidence type="ECO:0000313" key="2">
    <source>
        <dbReference type="EMBL" id="MBB5353963.1"/>
    </source>
</evidence>
<protein>
    <submittedName>
        <fullName evidence="2">Uncharacterized protein</fullName>
    </submittedName>
</protein>
<dbReference type="Proteomes" id="UP000557717">
    <property type="component" value="Unassembled WGS sequence"/>
</dbReference>